<dbReference type="Proteomes" id="UP000314294">
    <property type="component" value="Unassembled WGS sequence"/>
</dbReference>
<comment type="caution">
    <text evidence="2">The sequence shown here is derived from an EMBL/GenBank/DDBJ whole genome shotgun (WGS) entry which is preliminary data.</text>
</comment>
<protein>
    <submittedName>
        <fullName evidence="2">Uncharacterized protein</fullName>
    </submittedName>
</protein>
<gene>
    <name evidence="2" type="ORF">EYF80_012589</name>
</gene>
<organism evidence="2 3">
    <name type="scientific">Liparis tanakae</name>
    <name type="common">Tanaka's snailfish</name>
    <dbReference type="NCBI Taxonomy" id="230148"/>
    <lineage>
        <taxon>Eukaryota</taxon>
        <taxon>Metazoa</taxon>
        <taxon>Chordata</taxon>
        <taxon>Craniata</taxon>
        <taxon>Vertebrata</taxon>
        <taxon>Euteleostomi</taxon>
        <taxon>Actinopterygii</taxon>
        <taxon>Neopterygii</taxon>
        <taxon>Teleostei</taxon>
        <taxon>Neoteleostei</taxon>
        <taxon>Acanthomorphata</taxon>
        <taxon>Eupercaria</taxon>
        <taxon>Perciformes</taxon>
        <taxon>Cottioidei</taxon>
        <taxon>Cottales</taxon>
        <taxon>Liparidae</taxon>
        <taxon>Liparis</taxon>
    </lineage>
</organism>
<name>A0A4Z2IJ31_9TELE</name>
<keyword evidence="3" id="KW-1185">Reference proteome</keyword>
<sequence>MRRGKIKGFFSFFPPQLCPTEDLRGGRRVLRPVGWHPVVRLTILSPLHPICFNPDRALVVVVHVCVLSPPLLVCFVLVYFNPVWVSSGHGCRWGLYPVVSNANPPNISNTNRTQATAMVCPFHPLFHGWGFICGDHMGWGVPTMPSTDSHFSFALRHRDLGRHHANGLANQLANQLASQLTSQLTSQLPAAARATDLQGGTLCRLTGSHLGTSSVQA</sequence>
<feature type="transmembrane region" description="Helical" evidence="1">
    <location>
        <begin position="57"/>
        <end position="80"/>
    </location>
</feature>
<proteinExistence type="predicted"/>
<evidence type="ECO:0000313" key="3">
    <source>
        <dbReference type="Proteomes" id="UP000314294"/>
    </source>
</evidence>
<keyword evidence="1" id="KW-0812">Transmembrane</keyword>
<reference evidence="2 3" key="1">
    <citation type="submission" date="2019-03" db="EMBL/GenBank/DDBJ databases">
        <title>First draft genome of Liparis tanakae, snailfish: a comprehensive survey of snailfish specific genes.</title>
        <authorList>
            <person name="Kim W."/>
            <person name="Song I."/>
            <person name="Jeong J.-H."/>
            <person name="Kim D."/>
            <person name="Kim S."/>
            <person name="Ryu S."/>
            <person name="Song J.Y."/>
            <person name="Lee S.K."/>
        </authorList>
    </citation>
    <scope>NUCLEOTIDE SEQUENCE [LARGE SCALE GENOMIC DNA]</scope>
    <source>
        <tissue evidence="2">Muscle</tissue>
    </source>
</reference>
<evidence type="ECO:0000313" key="2">
    <source>
        <dbReference type="EMBL" id="TNN77282.1"/>
    </source>
</evidence>
<dbReference type="EMBL" id="SRLO01000085">
    <property type="protein sequence ID" value="TNN77282.1"/>
    <property type="molecule type" value="Genomic_DNA"/>
</dbReference>
<evidence type="ECO:0000256" key="1">
    <source>
        <dbReference type="SAM" id="Phobius"/>
    </source>
</evidence>
<keyword evidence="1" id="KW-1133">Transmembrane helix</keyword>
<keyword evidence="1" id="KW-0472">Membrane</keyword>
<dbReference type="AlphaFoldDB" id="A0A4Z2IJ31"/>
<accession>A0A4Z2IJ31</accession>